<sequence length="105" mass="11488">MPVLVSGISHQQRTPGRVMDSNDGTSLLIVPNGYIPLLERADEIAQERYFCRVPMRMSHNSGSCVINDLMFITRKLNRGHSCSLFGVATGVPSGLGLQLLSSNEK</sequence>
<dbReference type="Proteomes" id="UP000309997">
    <property type="component" value="Unassembled WGS sequence"/>
</dbReference>
<comment type="caution">
    <text evidence="1">The sequence shown here is derived from an EMBL/GenBank/DDBJ whole genome shotgun (WGS) entry which is preliminary data.</text>
</comment>
<evidence type="ECO:0000313" key="2">
    <source>
        <dbReference type="Proteomes" id="UP000309997"/>
    </source>
</evidence>
<keyword evidence="2" id="KW-1185">Reference proteome</keyword>
<gene>
    <name evidence="1" type="ORF">D5086_025019</name>
</gene>
<protein>
    <submittedName>
        <fullName evidence="1">Uncharacterized protein</fullName>
    </submittedName>
</protein>
<dbReference type="EMBL" id="RCHU02000013">
    <property type="protein sequence ID" value="KAL3574406.1"/>
    <property type="molecule type" value="Genomic_DNA"/>
</dbReference>
<accession>A0ACC4B7T2</accession>
<proteinExistence type="predicted"/>
<name>A0ACC4B7T2_POPAL</name>
<organism evidence="1 2">
    <name type="scientific">Populus alba</name>
    <name type="common">White poplar</name>
    <dbReference type="NCBI Taxonomy" id="43335"/>
    <lineage>
        <taxon>Eukaryota</taxon>
        <taxon>Viridiplantae</taxon>
        <taxon>Streptophyta</taxon>
        <taxon>Embryophyta</taxon>
        <taxon>Tracheophyta</taxon>
        <taxon>Spermatophyta</taxon>
        <taxon>Magnoliopsida</taxon>
        <taxon>eudicotyledons</taxon>
        <taxon>Gunneridae</taxon>
        <taxon>Pentapetalae</taxon>
        <taxon>rosids</taxon>
        <taxon>fabids</taxon>
        <taxon>Malpighiales</taxon>
        <taxon>Salicaceae</taxon>
        <taxon>Saliceae</taxon>
        <taxon>Populus</taxon>
    </lineage>
</organism>
<reference evidence="1 2" key="1">
    <citation type="journal article" date="2024" name="Plant Biotechnol. J.">
        <title>Genome and CRISPR/Cas9 system of a widespread forest tree (Populus alba) in the world.</title>
        <authorList>
            <person name="Liu Y.J."/>
            <person name="Jiang P.F."/>
            <person name="Han X.M."/>
            <person name="Li X.Y."/>
            <person name="Wang H.M."/>
            <person name="Wang Y.J."/>
            <person name="Wang X.X."/>
            <person name="Zeng Q.Y."/>
        </authorList>
    </citation>
    <scope>NUCLEOTIDE SEQUENCE [LARGE SCALE GENOMIC DNA]</scope>
    <source>
        <strain evidence="2">cv. PAL-ZL1</strain>
    </source>
</reference>
<evidence type="ECO:0000313" key="1">
    <source>
        <dbReference type="EMBL" id="KAL3574406.1"/>
    </source>
</evidence>